<dbReference type="GeneID" id="9743570"/>
<dbReference type="RefSeq" id="WP_013329049.1">
    <property type="nucleotide sequence ID" value="NC_014507.1"/>
</dbReference>
<evidence type="ECO:0000256" key="1">
    <source>
        <dbReference type="SAM" id="Phobius"/>
    </source>
</evidence>
<dbReference type="OrthoDB" id="112381at2157"/>
<keyword evidence="1" id="KW-0812">Transmembrane</keyword>
<keyword evidence="3" id="KW-1185">Reference proteome</keyword>
<dbReference type="Proteomes" id="UP000006565">
    <property type="component" value="Chromosome"/>
</dbReference>
<dbReference type="HOGENOM" id="CLU_2230410_0_0_2"/>
<reference evidence="2 3" key="1">
    <citation type="journal article" date="2010" name="Stand. Genomic Sci.">
        <title>Complete genome sequence of Methanoplanus petrolearius type strain (SEBR 4847).</title>
        <authorList>
            <person name="Brambilla E."/>
            <person name="Djao O.D."/>
            <person name="Daligault H."/>
            <person name="Lapidus A."/>
            <person name="Lucas S."/>
            <person name="Hammon N."/>
            <person name="Nolan M."/>
            <person name="Tice H."/>
            <person name="Cheng J.F."/>
            <person name="Han C."/>
            <person name="Tapia R."/>
            <person name="Goodwin L."/>
            <person name="Pitluck S."/>
            <person name="Liolios K."/>
            <person name="Ivanova N."/>
            <person name="Mavromatis K."/>
            <person name="Mikhailova N."/>
            <person name="Pati A."/>
            <person name="Chen A."/>
            <person name="Palaniappan K."/>
            <person name="Land M."/>
            <person name="Hauser L."/>
            <person name="Chang Y.J."/>
            <person name="Jeffries C.D."/>
            <person name="Rohde M."/>
            <person name="Spring S."/>
            <person name="Sikorski J."/>
            <person name="Goker M."/>
            <person name="Woyke T."/>
            <person name="Bristow J."/>
            <person name="Eisen J.A."/>
            <person name="Markowitz V."/>
            <person name="Hugenholtz P."/>
            <person name="Kyrpides N.C."/>
            <person name="Klenk H.P."/>
        </authorList>
    </citation>
    <scope>NUCLEOTIDE SEQUENCE [LARGE SCALE GENOMIC DNA]</scope>
    <source>
        <strain evidence="3">DSM 11571 / OCM 486 / SEBR 4847</strain>
    </source>
</reference>
<dbReference type="KEGG" id="mpi:Mpet_1105"/>
<dbReference type="AlphaFoldDB" id="E1RCX1"/>
<evidence type="ECO:0000313" key="3">
    <source>
        <dbReference type="Proteomes" id="UP000006565"/>
    </source>
</evidence>
<protein>
    <recommendedName>
        <fullName evidence="4">Nicotinamide mononucleotide transporter PnuC</fullName>
    </recommendedName>
</protein>
<feature type="transmembrane region" description="Helical" evidence="1">
    <location>
        <begin position="37"/>
        <end position="56"/>
    </location>
</feature>
<name>E1RCX1_METP4</name>
<gene>
    <name evidence="2" type="ordered locus">Mpet_1105</name>
</gene>
<evidence type="ECO:0008006" key="4">
    <source>
        <dbReference type="Google" id="ProtNLM"/>
    </source>
</evidence>
<organism evidence="2 3">
    <name type="scientific">Methanolacinia petrolearia (strain DSM 11571 / OCM 486 / SEBR 4847)</name>
    <name type="common">Methanoplanus petrolearius</name>
    <dbReference type="NCBI Taxonomy" id="679926"/>
    <lineage>
        <taxon>Archaea</taxon>
        <taxon>Methanobacteriati</taxon>
        <taxon>Methanobacteriota</taxon>
        <taxon>Stenosarchaea group</taxon>
        <taxon>Methanomicrobia</taxon>
        <taxon>Methanomicrobiales</taxon>
        <taxon>Methanomicrobiaceae</taxon>
        <taxon>Methanolacinia</taxon>
    </lineage>
</organism>
<keyword evidence="1" id="KW-1133">Transmembrane helix</keyword>
<proteinExistence type="predicted"/>
<accession>E1RCX1</accession>
<evidence type="ECO:0000313" key="2">
    <source>
        <dbReference type="EMBL" id="ADN35871.1"/>
    </source>
</evidence>
<keyword evidence="1" id="KW-0472">Membrane</keyword>
<sequence>MTITELLAAIDPLQTIAVILGISGAALVAGKKAASRLSGFSCWIIANLIWFFEGVYSSNYYLAAMFGFYWITAVAGFWNSLKLKEKIERKSHSASVPLPFKSHDQ</sequence>
<dbReference type="EMBL" id="CP002117">
    <property type="protein sequence ID" value="ADN35871.1"/>
    <property type="molecule type" value="Genomic_DNA"/>
</dbReference>
<feature type="transmembrane region" description="Helical" evidence="1">
    <location>
        <begin position="62"/>
        <end position="81"/>
    </location>
</feature>
<feature type="transmembrane region" description="Helical" evidence="1">
    <location>
        <begin position="12"/>
        <end position="30"/>
    </location>
</feature>